<dbReference type="AlphaFoldDB" id="A0A9J5W7F5"/>
<accession>A0A9J5W7F5</accession>
<dbReference type="EMBL" id="JACXVP010000012">
    <property type="protein sequence ID" value="KAG5571417.1"/>
    <property type="molecule type" value="Genomic_DNA"/>
</dbReference>
<organism evidence="1 2">
    <name type="scientific">Solanum commersonii</name>
    <name type="common">Commerson's wild potato</name>
    <name type="synonym">Commerson's nightshade</name>
    <dbReference type="NCBI Taxonomy" id="4109"/>
    <lineage>
        <taxon>Eukaryota</taxon>
        <taxon>Viridiplantae</taxon>
        <taxon>Streptophyta</taxon>
        <taxon>Embryophyta</taxon>
        <taxon>Tracheophyta</taxon>
        <taxon>Spermatophyta</taxon>
        <taxon>Magnoliopsida</taxon>
        <taxon>eudicotyledons</taxon>
        <taxon>Gunneridae</taxon>
        <taxon>Pentapetalae</taxon>
        <taxon>asterids</taxon>
        <taxon>lamiids</taxon>
        <taxon>Solanales</taxon>
        <taxon>Solanaceae</taxon>
        <taxon>Solanoideae</taxon>
        <taxon>Solaneae</taxon>
        <taxon>Solanum</taxon>
    </lineage>
</organism>
<keyword evidence="2" id="KW-1185">Reference proteome</keyword>
<evidence type="ECO:0008006" key="3">
    <source>
        <dbReference type="Google" id="ProtNLM"/>
    </source>
</evidence>
<evidence type="ECO:0000313" key="1">
    <source>
        <dbReference type="EMBL" id="KAG5571417.1"/>
    </source>
</evidence>
<dbReference type="PANTHER" id="PTHR33116:SF84">
    <property type="entry name" value="RNA-DIRECTED DNA POLYMERASE"/>
    <property type="match status" value="1"/>
</dbReference>
<dbReference type="PANTHER" id="PTHR33116">
    <property type="entry name" value="REVERSE TRANSCRIPTASE ZINC-BINDING DOMAIN-CONTAINING PROTEIN-RELATED-RELATED"/>
    <property type="match status" value="1"/>
</dbReference>
<dbReference type="Proteomes" id="UP000824120">
    <property type="component" value="Chromosome 12"/>
</dbReference>
<comment type="caution">
    <text evidence="1">The sequence shown here is derived from an EMBL/GenBank/DDBJ whole genome shotgun (WGS) entry which is preliminary data.</text>
</comment>
<name>A0A9J5W7F5_SOLCO</name>
<evidence type="ECO:0000313" key="2">
    <source>
        <dbReference type="Proteomes" id="UP000824120"/>
    </source>
</evidence>
<gene>
    <name evidence="1" type="ORF">H5410_061183</name>
</gene>
<protein>
    <recommendedName>
        <fullName evidence="3">Reverse transcriptase zinc-binding domain-containing protein</fullName>
    </recommendedName>
</protein>
<sequence>MAKTYDRVDWNFLIRVLEQMVFDNLFVDKIWRLIANNWFFVLINGQARDFFHSSRGGVKKYQSYADDTIIFATADQSSLQLIMQILGDCEKQSGQKINKEKIHLSTNFAFEDVKPKLLGLFTFGATPVSTRHGCGVGSVSDLVNQLWTPASESKQLSEKQLRSQRTWNDNLLNHLFSKEVCNHIIEKVGCEEDTDEWDKLWWMAHNTGKFDLNSAWEILRNAKASNWGISNKNSPLVDDVRCCCFETLATESYEHLFITCPVATTLWKAFEAVAVWKIWKRRNMISHGGK</sequence>
<proteinExistence type="predicted"/>
<reference evidence="1 2" key="1">
    <citation type="submission" date="2020-09" db="EMBL/GenBank/DDBJ databases">
        <title>De no assembly of potato wild relative species, Solanum commersonii.</title>
        <authorList>
            <person name="Cho K."/>
        </authorList>
    </citation>
    <scope>NUCLEOTIDE SEQUENCE [LARGE SCALE GENOMIC DNA]</scope>
    <source>
        <strain evidence="1">LZ3.2</strain>
        <tissue evidence="1">Leaf</tissue>
    </source>
</reference>